<reference evidence="2 3" key="1">
    <citation type="submission" date="2018-06" db="EMBL/GenBank/DDBJ databases">
        <title>Freshwater and sediment microbial communities from various areas in North America, analyzing microbe dynamics in response to fracking.</title>
        <authorList>
            <person name="Lamendella R."/>
        </authorList>
    </citation>
    <scope>NUCLEOTIDE SEQUENCE [LARGE SCALE GENOMIC DNA]</scope>
    <source>
        <strain evidence="2 3">97B</strain>
    </source>
</reference>
<evidence type="ECO:0008006" key="4">
    <source>
        <dbReference type="Google" id="ProtNLM"/>
    </source>
</evidence>
<dbReference type="OrthoDB" id="2893924at2"/>
<protein>
    <recommendedName>
        <fullName evidence="4">tRNA U-34 5-methylaminomethyl-2-thiouridine biosynthesis protein</fullName>
    </recommendedName>
</protein>
<evidence type="ECO:0000256" key="1">
    <source>
        <dbReference type="SAM" id="Phobius"/>
    </source>
</evidence>
<gene>
    <name evidence="2" type="ORF">DET59_101296</name>
</gene>
<keyword evidence="1" id="KW-1133">Transmembrane helix</keyword>
<evidence type="ECO:0000313" key="2">
    <source>
        <dbReference type="EMBL" id="RBP07927.1"/>
    </source>
</evidence>
<dbReference type="RefSeq" id="WP_113967814.1">
    <property type="nucleotide sequence ID" value="NZ_QNRJ01000001.1"/>
</dbReference>
<keyword evidence="1" id="KW-0472">Membrane</keyword>
<feature type="transmembrane region" description="Helical" evidence="1">
    <location>
        <begin position="29"/>
        <end position="44"/>
    </location>
</feature>
<organism evidence="2 3">
    <name type="scientific">Rossellomorea aquimaris</name>
    <dbReference type="NCBI Taxonomy" id="189382"/>
    <lineage>
        <taxon>Bacteria</taxon>
        <taxon>Bacillati</taxon>
        <taxon>Bacillota</taxon>
        <taxon>Bacilli</taxon>
        <taxon>Bacillales</taxon>
        <taxon>Bacillaceae</taxon>
        <taxon>Rossellomorea</taxon>
    </lineage>
</organism>
<keyword evidence="1" id="KW-0812">Transmembrane</keyword>
<comment type="caution">
    <text evidence="2">The sequence shown here is derived from an EMBL/GenBank/DDBJ whole genome shotgun (WGS) entry which is preliminary data.</text>
</comment>
<sequence>MKSLFFVIVGALLGWGITGFFTNGFETDYLFILIIGLVIGYSIGRRKEKEEFTETM</sequence>
<name>A0A366EZX3_9BACI</name>
<evidence type="ECO:0000313" key="3">
    <source>
        <dbReference type="Proteomes" id="UP000252118"/>
    </source>
</evidence>
<dbReference type="Proteomes" id="UP000252118">
    <property type="component" value="Unassembled WGS sequence"/>
</dbReference>
<dbReference type="AlphaFoldDB" id="A0A366EZX3"/>
<proteinExistence type="predicted"/>
<dbReference type="EMBL" id="QNRJ01000001">
    <property type="protein sequence ID" value="RBP07927.1"/>
    <property type="molecule type" value="Genomic_DNA"/>
</dbReference>
<accession>A0A366EZX3</accession>